<evidence type="ECO:0000256" key="3">
    <source>
        <dbReference type="ARBA" id="ARBA00022664"/>
    </source>
</evidence>
<dbReference type="InterPro" id="IPR044642">
    <property type="entry name" value="PTHR15588"/>
</dbReference>
<organism evidence="11 12">
    <name type="scientific">Cryptosporidium muris (strain RN66)</name>
    <dbReference type="NCBI Taxonomy" id="441375"/>
    <lineage>
        <taxon>Eukaryota</taxon>
        <taxon>Sar</taxon>
        <taxon>Alveolata</taxon>
        <taxon>Apicomplexa</taxon>
        <taxon>Conoidasida</taxon>
        <taxon>Coccidia</taxon>
        <taxon>Eucoccidiorida</taxon>
        <taxon>Eimeriorina</taxon>
        <taxon>Cryptosporidiidae</taxon>
        <taxon>Cryptosporidium</taxon>
    </lineage>
</organism>
<keyword evidence="8 9" id="KW-0687">Ribonucleoprotein</keyword>
<dbReference type="PANTHER" id="PTHR15588">
    <property type="entry name" value="LSM1"/>
    <property type="match status" value="1"/>
</dbReference>
<dbReference type="InterPro" id="IPR047575">
    <property type="entry name" value="Sm"/>
</dbReference>
<comment type="function">
    <text evidence="9">Plays role in pre-mRNA splicing as component of the U4/U6-U5 tri-snRNP complex that is involved in spliceosome assembly, and as component of the precatalytic spliceosome (spliceosome B complex). The heptameric LSM2-8 complex binds specifically to the 3'-terminal U-tract of U6 snRNA.</text>
</comment>
<proteinExistence type="inferred from homology"/>
<dbReference type="CDD" id="cd01727">
    <property type="entry name" value="LSm8"/>
    <property type="match status" value="1"/>
</dbReference>
<evidence type="ECO:0000256" key="9">
    <source>
        <dbReference type="RuleBase" id="RU365048"/>
    </source>
</evidence>
<evidence type="ECO:0000256" key="8">
    <source>
        <dbReference type="ARBA" id="ARBA00023274"/>
    </source>
</evidence>
<dbReference type="eggNOG" id="KOG1784">
    <property type="taxonomic scope" value="Eukaryota"/>
</dbReference>
<dbReference type="AlphaFoldDB" id="B6ACD7"/>
<dbReference type="RefSeq" id="XP_002140542.1">
    <property type="nucleotide sequence ID" value="XM_002140506.1"/>
</dbReference>
<protein>
    <recommendedName>
        <fullName evidence="9">U6 snRNA-associated Sm-like protein LSm8</fullName>
    </recommendedName>
</protein>
<keyword evidence="12" id="KW-1185">Reference proteome</keyword>
<dbReference type="PANTHER" id="PTHR15588:SF9">
    <property type="entry name" value="U6 SNRNA-ASSOCIATED SM-LIKE PROTEIN LSM8"/>
    <property type="match status" value="1"/>
</dbReference>
<dbReference type="OrthoDB" id="10263346at2759"/>
<comment type="similarity">
    <text evidence="2 9">Belongs to the snRNP Sm proteins family.</text>
</comment>
<dbReference type="STRING" id="441375.B6ACD7"/>
<dbReference type="PROSITE" id="PS52002">
    <property type="entry name" value="SM"/>
    <property type="match status" value="1"/>
</dbReference>
<dbReference type="GO" id="GO:0005688">
    <property type="term" value="C:U6 snRNP"/>
    <property type="evidence" value="ECO:0007669"/>
    <property type="project" value="UniProtKB-UniRule"/>
</dbReference>
<dbReference type="GO" id="GO:0046540">
    <property type="term" value="C:U4/U6 x U5 tri-snRNP complex"/>
    <property type="evidence" value="ECO:0007669"/>
    <property type="project" value="UniProtKB-UniRule"/>
</dbReference>
<dbReference type="SMART" id="SM00651">
    <property type="entry name" value="Sm"/>
    <property type="match status" value="1"/>
</dbReference>
<evidence type="ECO:0000256" key="2">
    <source>
        <dbReference type="ARBA" id="ARBA00006850"/>
    </source>
</evidence>
<name>B6ACD7_CRYMR</name>
<evidence type="ECO:0000256" key="4">
    <source>
        <dbReference type="ARBA" id="ARBA00022728"/>
    </source>
</evidence>
<comment type="subunit">
    <text evidence="9">LSm subunits form a heteromer with a doughnut shape.</text>
</comment>
<dbReference type="InterPro" id="IPR001163">
    <property type="entry name" value="Sm_dom_euk/arc"/>
</dbReference>
<keyword evidence="7 9" id="KW-0539">Nucleus</keyword>
<evidence type="ECO:0000259" key="10">
    <source>
        <dbReference type="PROSITE" id="PS52002"/>
    </source>
</evidence>
<reference evidence="11" key="1">
    <citation type="submission" date="2008-06" db="EMBL/GenBank/DDBJ databases">
        <authorList>
            <person name="Lorenzi H."/>
            <person name="Inman J."/>
            <person name="Miller J."/>
            <person name="Schobel S."/>
            <person name="Amedeo P."/>
            <person name="Caler E.V."/>
            <person name="da Silva J."/>
        </authorList>
    </citation>
    <scope>NUCLEOTIDE SEQUENCE [LARGE SCALE GENOMIC DNA]</scope>
    <source>
        <strain evidence="11">RN66</strain>
    </source>
</reference>
<dbReference type="InterPro" id="IPR034103">
    <property type="entry name" value="Lsm8"/>
</dbReference>
<comment type="subcellular location">
    <subcellularLocation>
        <location evidence="1 9">Nucleus</location>
    </subcellularLocation>
</comment>
<keyword evidence="4 9" id="KW-0747">Spliceosome</keyword>
<keyword evidence="6 9" id="KW-0508">mRNA splicing</keyword>
<dbReference type="Pfam" id="PF01423">
    <property type="entry name" value="LSM"/>
    <property type="match status" value="1"/>
</dbReference>
<dbReference type="SUPFAM" id="SSF50182">
    <property type="entry name" value="Sm-like ribonucleoproteins"/>
    <property type="match status" value="1"/>
</dbReference>
<evidence type="ECO:0000256" key="5">
    <source>
        <dbReference type="ARBA" id="ARBA00022884"/>
    </source>
</evidence>
<dbReference type="OMA" id="TLESYMN"/>
<dbReference type="EMBL" id="DS989728">
    <property type="protein sequence ID" value="EEA06193.1"/>
    <property type="molecule type" value="Genomic_DNA"/>
</dbReference>
<keyword evidence="5 9" id="KW-0694">RNA-binding</keyword>
<sequence length="98" mass="11080">MKSILLTFSERLVSVLTTDGKVYIGSLKGYDQLTNIILAKCREKVYEANSKVIKYIELGLFLIRGDSIALIGEIESEDPVKSAISEEEKNKKIKYDYT</sequence>
<evidence type="ECO:0000256" key="6">
    <source>
        <dbReference type="ARBA" id="ARBA00023187"/>
    </source>
</evidence>
<dbReference type="GO" id="GO:0071011">
    <property type="term" value="C:precatalytic spliceosome"/>
    <property type="evidence" value="ECO:0007669"/>
    <property type="project" value="TreeGrafter"/>
</dbReference>
<dbReference type="GO" id="GO:0000398">
    <property type="term" value="P:mRNA splicing, via spliceosome"/>
    <property type="evidence" value="ECO:0007669"/>
    <property type="project" value="UniProtKB-UniRule"/>
</dbReference>
<evidence type="ECO:0000313" key="11">
    <source>
        <dbReference type="EMBL" id="EEA06193.1"/>
    </source>
</evidence>
<keyword evidence="3 9" id="KW-0507">mRNA processing</keyword>
<dbReference type="Gene3D" id="2.30.30.100">
    <property type="match status" value="1"/>
</dbReference>
<feature type="domain" description="Sm" evidence="10">
    <location>
        <begin position="1"/>
        <end position="77"/>
    </location>
</feature>
<dbReference type="InterPro" id="IPR010920">
    <property type="entry name" value="LSM_dom_sf"/>
</dbReference>
<accession>B6ACD7</accession>
<dbReference type="GO" id="GO:0003729">
    <property type="term" value="F:mRNA binding"/>
    <property type="evidence" value="ECO:0007669"/>
    <property type="project" value="TreeGrafter"/>
</dbReference>
<dbReference type="GeneID" id="6995368"/>
<evidence type="ECO:0000256" key="7">
    <source>
        <dbReference type="ARBA" id="ARBA00023242"/>
    </source>
</evidence>
<evidence type="ECO:0000256" key="1">
    <source>
        <dbReference type="ARBA" id="ARBA00004123"/>
    </source>
</evidence>
<dbReference type="VEuPathDB" id="CryptoDB:CMU_019500"/>
<gene>
    <name evidence="9" type="primary">LSM8</name>
    <name evidence="11" type="ORF">CMU_019500</name>
</gene>
<evidence type="ECO:0000313" key="12">
    <source>
        <dbReference type="Proteomes" id="UP000001460"/>
    </source>
</evidence>
<dbReference type="Proteomes" id="UP000001460">
    <property type="component" value="Unassembled WGS sequence"/>
</dbReference>